<evidence type="ECO:0000313" key="2">
    <source>
        <dbReference type="Proteomes" id="UP000887569"/>
    </source>
</evidence>
<proteinExistence type="predicted"/>
<keyword evidence="1" id="KW-1133">Transmembrane helix</keyword>
<feature type="transmembrane region" description="Helical" evidence="1">
    <location>
        <begin position="36"/>
        <end position="56"/>
    </location>
</feature>
<accession>A0A915B9W9</accession>
<reference evidence="3" key="1">
    <citation type="submission" date="2022-11" db="UniProtKB">
        <authorList>
            <consortium name="WormBaseParasite"/>
        </authorList>
    </citation>
    <scope>IDENTIFICATION</scope>
</reference>
<sequence length="112" mass="12486">LKVRLWEEHVASARISGIQFQSSTHSVAYGAEMRSWLAVLVVSIIVDVVYPSPLYVAGPSISKRSLASGRWGLRPGKRSQDAPNYVDELGFDGNSPLYDALRQPHFVYLVRK</sequence>
<name>A0A915B9W9_PARUN</name>
<keyword evidence="1" id="KW-0812">Transmembrane</keyword>
<organism evidence="2 3">
    <name type="scientific">Parascaris univalens</name>
    <name type="common">Nematode worm</name>
    <dbReference type="NCBI Taxonomy" id="6257"/>
    <lineage>
        <taxon>Eukaryota</taxon>
        <taxon>Metazoa</taxon>
        <taxon>Ecdysozoa</taxon>
        <taxon>Nematoda</taxon>
        <taxon>Chromadorea</taxon>
        <taxon>Rhabditida</taxon>
        <taxon>Spirurina</taxon>
        <taxon>Ascaridomorpha</taxon>
        <taxon>Ascaridoidea</taxon>
        <taxon>Ascarididae</taxon>
        <taxon>Parascaris</taxon>
    </lineage>
</organism>
<evidence type="ECO:0000313" key="3">
    <source>
        <dbReference type="WBParaSite" id="PgR032X_g072_t01"/>
    </source>
</evidence>
<keyword evidence="1" id="KW-0472">Membrane</keyword>
<protein>
    <submittedName>
        <fullName evidence="3">Uncharacterized protein</fullName>
    </submittedName>
</protein>
<dbReference type="WBParaSite" id="PgR032X_g072_t01">
    <property type="protein sequence ID" value="PgR032X_g072_t01"/>
    <property type="gene ID" value="PgR032X_g072"/>
</dbReference>
<keyword evidence="2" id="KW-1185">Reference proteome</keyword>
<dbReference type="AlphaFoldDB" id="A0A915B9W9"/>
<dbReference type="Proteomes" id="UP000887569">
    <property type="component" value="Unplaced"/>
</dbReference>
<evidence type="ECO:0000256" key="1">
    <source>
        <dbReference type="SAM" id="Phobius"/>
    </source>
</evidence>